<name>A0A096HLF8_COMTE</name>
<reference evidence="1 2" key="1">
    <citation type="submission" date="2013-09" db="EMBL/GenBank/DDBJ databases">
        <title>High correlation between genotypes and phenotypes of environmental bacteria Comamonas testosteroni strains.</title>
        <authorList>
            <person name="Liu L."/>
            <person name="Zhu W."/>
            <person name="Xia X."/>
            <person name="Xu B."/>
            <person name="Luo M."/>
            <person name="Wang G."/>
        </authorList>
    </citation>
    <scope>NUCLEOTIDE SEQUENCE [LARGE SCALE GENOMIC DNA]</scope>
    <source>
        <strain evidence="1 2">JL40</strain>
    </source>
</reference>
<dbReference type="AlphaFoldDB" id="A0A096HLF8"/>
<dbReference type="EMBL" id="AWOR01000046">
    <property type="protein sequence ID" value="KGH29742.1"/>
    <property type="molecule type" value="Genomic_DNA"/>
</dbReference>
<dbReference type="PATRIC" id="fig|285.51.peg.2369"/>
<protein>
    <submittedName>
        <fullName evidence="1">Uncharacterized protein</fullName>
    </submittedName>
</protein>
<evidence type="ECO:0000313" key="2">
    <source>
        <dbReference type="Proteomes" id="UP000029553"/>
    </source>
</evidence>
<proteinExistence type="predicted"/>
<comment type="caution">
    <text evidence="1">The sequence shown here is derived from an EMBL/GenBank/DDBJ whole genome shotgun (WGS) entry which is preliminary data.</text>
</comment>
<sequence>MAETGQELQVSIIAREAASGWLQSSSYGELVIAAVISGH</sequence>
<organism evidence="1 2">
    <name type="scientific">Comamonas testosteroni</name>
    <name type="common">Pseudomonas testosteroni</name>
    <dbReference type="NCBI Taxonomy" id="285"/>
    <lineage>
        <taxon>Bacteria</taxon>
        <taxon>Pseudomonadati</taxon>
        <taxon>Pseudomonadota</taxon>
        <taxon>Betaproteobacteria</taxon>
        <taxon>Burkholderiales</taxon>
        <taxon>Comamonadaceae</taxon>
        <taxon>Comamonas</taxon>
    </lineage>
</organism>
<accession>A0A096HLF8</accession>
<evidence type="ECO:0000313" key="1">
    <source>
        <dbReference type="EMBL" id="KGH29742.1"/>
    </source>
</evidence>
<dbReference type="Proteomes" id="UP000029553">
    <property type="component" value="Unassembled WGS sequence"/>
</dbReference>
<gene>
    <name evidence="1" type="ORF">P353_13660</name>
</gene>